<reference evidence="6 7" key="1">
    <citation type="submission" date="2021-08" db="EMBL/GenBank/DDBJ databases">
        <authorList>
            <person name="Tuo L."/>
        </authorList>
    </citation>
    <scope>NUCLEOTIDE SEQUENCE [LARGE SCALE GENOMIC DNA]</scope>
    <source>
        <strain evidence="6 7">JCM 31229</strain>
    </source>
</reference>
<dbReference type="Pfam" id="PF00436">
    <property type="entry name" value="SSB"/>
    <property type="match status" value="1"/>
</dbReference>
<keyword evidence="7" id="KW-1185">Reference proteome</keyword>
<dbReference type="CDD" id="cd04496">
    <property type="entry name" value="SSB_OBF"/>
    <property type="match status" value="1"/>
</dbReference>
<organism evidence="6 7">
    <name type="scientific">Sphingomonas colocasiae</name>
    <dbReference type="NCBI Taxonomy" id="1848973"/>
    <lineage>
        <taxon>Bacteria</taxon>
        <taxon>Pseudomonadati</taxon>
        <taxon>Pseudomonadota</taxon>
        <taxon>Alphaproteobacteria</taxon>
        <taxon>Sphingomonadales</taxon>
        <taxon>Sphingomonadaceae</taxon>
        <taxon>Sphingomonas</taxon>
    </lineage>
</organism>
<sequence>MTASLNKQLLIGHLGADPKRQTMPNGNDVVSFGLATSERWNDRDGNRQERTDWHRVVIFSEHLGKLAMDYLRKGSRCYVEGQTQHRKYRDREGVERSIAEVVIQRFSGELRLLDRGQSDQAERPQSGRDAAGGADRADPPASSGPSRLDLDDDVPF</sequence>
<dbReference type="RefSeq" id="WP_222993426.1">
    <property type="nucleotide sequence ID" value="NZ_JAINVV010000014.1"/>
</dbReference>
<evidence type="ECO:0000256" key="1">
    <source>
        <dbReference type="ARBA" id="ARBA00023125"/>
    </source>
</evidence>
<feature type="DNA-binding region" evidence="3">
    <location>
        <begin position="53"/>
        <end position="59"/>
    </location>
</feature>
<comment type="caution">
    <text evidence="6">The sequence shown here is derived from an EMBL/GenBank/DDBJ whole genome shotgun (WGS) entry which is preliminary data.</text>
</comment>
<dbReference type="SUPFAM" id="SSF50249">
    <property type="entry name" value="Nucleic acid-binding proteins"/>
    <property type="match status" value="1"/>
</dbReference>
<gene>
    <name evidence="6" type="primary">ssb</name>
    <name evidence="6" type="ORF">K7G82_27645</name>
</gene>
<accession>A0ABS7PXL3</accession>
<comment type="subunit">
    <text evidence="3">Homotetramer.</text>
</comment>
<evidence type="ECO:0000256" key="2">
    <source>
        <dbReference type="ARBA" id="ARBA00023172"/>
    </source>
</evidence>
<dbReference type="PANTHER" id="PTHR10302:SF27">
    <property type="entry name" value="SINGLE-STRANDED DNA-BINDING PROTEIN"/>
    <property type="match status" value="1"/>
</dbReference>
<feature type="region of interest" description="Disordered" evidence="5">
    <location>
        <begin position="113"/>
        <end position="156"/>
    </location>
</feature>
<keyword evidence="2" id="KW-0233">DNA recombination</keyword>
<dbReference type="PROSITE" id="PS50935">
    <property type="entry name" value="SSB"/>
    <property type="match status" value="1"/>
</dbReference>
<evidence type="ECO:0000256" key="4">
    <source>
        <dbReference type="RuleBase" id="RU000524"/>
    </source>
</evidence>
<dbReference type="InterPro" id="IPR012340">
    <property type="entry name" value="NA-bd_OB-fold"/>
</dbReference>
<dbReference type="PANTHER" id="PTHR10302">
    <property type="entry name" value="SINGLE-STRANDED DNA-BINDING PROTEIN"/>
    <property type="match status" value="1"/>
</dbReference>
<name>A0ABS7PXL3_9SPHN</name>
<evidence type="ECO:0000313" key="7">
    <source>
        <dbReference type="Proteomes" id="UP000706039"/>
    </source>
</evidence>
<evidence type="ECO:0000313" key="6">
    <source>
        <dbReference type="EMBL" id="MBY8826106.1"/>
    </source>
</evidence>
<protein>
    <recommendedName>
        <fullName evidence="3 4">Single-stranded DNA-binding protein</fullName>
        <shortName evidence="3">SSB</shortName>
    </recommendedName>
</protein>
<dbReference type="HAMAP" id="MF_00984">
    <property type="entry name" value="SSB"/>
    <property type="match status" value="1"/>
</dbReference>
<dbReference type="InterPro" id="IPR011344">
    <property type="entry name" value="ssDNA-bd"/>
</dbReference>
<dbReference type="InterPro" id="IPR000424">
    <property type="entry name" value="Primosome_PriB/ssb"/>
</dbReference>
<dbReference type="GO" id="GO:0003677">
    <property type="term" value="F:DNA binding"/>
    <property type="evidence" value="ECO:0007669"/>
    <property type="project" value="UniProtKB-KW"/>
</dbReference>
<dbReference type="EMBL" id="JAINVV010000014">
    <property type="protein sequence ID" value="MBY8826106.1"/>
    <property type="molecule type" value="Genomic_DNA"/>
</dbReference>
<dbReference type="NCBIfam" id="TIGR00621">
    <property type="entry name" value="ssb"/>
    <property type="match status" value="1"/>
</dbReference>
<dbReference type="Gene3D" id="2.40.50.140">
    <property type="entry name" value="Nucleic acid-binding proteins"/>
    <property type="match status" value="1"/>
</dbReference>
<feature type="compositionally biased region" description="Basic and acidic residues" evidence="5">
    <location>
        <begin position="113"/>
        <end position="126"/>
    </location>
</feature>
<keyword evidence="1 3" id="KW-0238">DNA-binding</keyword>
<comment type="caution">
    <text evidence="3">Lacks conserved residue(s) required for the propagation of feature annotation.</text>
</comment>
<evidence type="ECO:0000256" key="5">
    <source>
        <dbReference type="SAM" id="MobiDB-lite"/>
    </source>
</evidence>
<dbReference type="Proteomes" id="UP000706039">
    <property type="component" value="Unassembled WGS sequence"/>
</dbReference>
<evidence type="ECO:0000256" key="3">
    <source>
        <dbReference type="HAMAP-Rule" id="MF_00984"/>
    </source>
</evidence>
<proteinExistence type="inferred from homology"/>